<evidence type="ECO:0000313" key="4">
    <source>
        <dbReference type="Proteomes" id="UP000030136"/>
    </source>
</evidence>
<reference evidence="2 4" key="1">
    <citation type="submission" date="2014-08" db="EMBL/GenBank/DDBJ databases">
        <title>Porphyromonas crevioricanis strain:COT-253_OH1447 Genome sequencing.</title>
        <authorList>
            <person name="Wallis C."/>
            <person name="Deusch O."/>
            <person name="O'Flynn C."/>
            <person name="Davis I."/>
            <person name="Jospin G."/>
            <person name="Darling A.E."/>
            <person name="Coil D.A."/>
            <person name="Alexiev A."/>
            <person name="Horsfall A."/>
            <person name="Kirkwood N."/>
            <person name="Harris S."/>
            <person name="Eisen J.A."/>
        </authorList>
    </citation>
    <scope>NUCLEOTIDE SEQUENCE [LARGE SCALE GENOMIC DNA]</scope>
    <source>
        <strain evidence="4">COT-253 OH1447</strain>
        <strain evidence="2">COT-253_OH1447</strain>
    </source>
</reference>
<dbReference type="InterPro" id="IPR011250">
    <property type="entry name" value="OMP/PagP_B-barrel"/>
</dbReference>
<reference evidence="3 5" key="2">
    <citation type="submission" date="2018-06" db="EMBL/GenBank/DDBJ databases">
        <authorList>
            <consortium name="Pathogen Informatics"/>
            <person name="Doyle S."/>
        </authorList>
    </citation>
    <scope>NUCLEOTIDE SEQUENCE [LARGE SCALE GENOMIC DNA]</scope>
    <source>
        <strain evidence="3 5">NCTC12858</strain>
    </source>
</reference>
<keyword evidence="5" id="KW-1185">Reference proteome</keyword>
<dbReference type="EMBL" id="LS483447">
    <property type="protein sequence ID" value="SQH72225.1"/>
    <property type="molecule type" value="Genomic_DNA"/>
</dbReference>
<accession>A0A2X4PIT8</accession>
<name>A0A2X4PIT8_9PORP</name>
<evidence type="ECO:0000313" key="3">
    <source>
        <dbReference type="EMBL" id="SQH72225.1"/>
    </source>
</evidence>
<proteinExistence type="predicted"/>
<dbReference type="EMBL" id="JQJC01000020">
    <property type="protein sequence ID" value="KGN94200.1"/>
    <property type="molecule type" value="Genomic_DNA"/>
</dbReference>
<protein>
    <submittedName>
        <fullName evidence="3">Uncharacterized protein</fullName>
    </submittedName>
</protein>
<dbReference type="Proteomes" id="UP000249300">
    <property type="component" value="Chromosome 1"/>
</dbReference>
<dbReference type="AlphaFoldDB" id="A0A2X4PIT8"/>
<evidence type="ECO:0000313" key="5">
    <source>
        <dbReference type="Proteomes" id="UP000249300"/>
    </source>
</evidence>
<dbReference type="Proteomes" id="UP000030136">
    <property type="component" value="Unassembled WGS sequence"/>
</dbReference>
<dbReference type="KEGG" id="pcre:NCTC12858_00031"/>
<dbReference type="SUPFAM" id="SSF56925">
    <property type="entry name" value="OMPA-like"/>
    <property type="match status" value="1"/>
</dbReference>
<evidence type="ECO:0000256" key="1">
    <source>
        <dbReference type="SAM" id="MobiDB-lite"/>
    </source>
</evidence>
<gene>
    <name evidence="2" type="ORF">HQ38_06635</name>
    <name evidence="3" type="ORF">NCTC12858_00031</name>
</gene>
<organism evidence="3 5">
    <name type="scientific">Porphyromonas crevioricanis</name>
    <dbReference type="NCBI Taxonomy" id="393921"/>
    <lineage>
        <taxon>Bacteria</taxon>
        <taxon>Pseudomonadati</taxon>
        <taxon>Bacteroidota</taxon>
        <taxon>Bacteroidia</taxon>
        <taxon>Bacteroidales</taxon>
        <taxon>Porphyromonadaceae</taxon>
        <taxon>Porphyromonas</taxon>
    </lineage>
</organism>
<dbReference type="Gene3D" id="2.40.160.20">
    <property type="match status" value="1"/>
</dbReference>
<feature type="region of interest" description="Disordered" evidence="1">
    <location>
        <begin position="227"/>
        <end position="246"/>
    </location>
</feature>
<evidence type="ECO:0000313" key="2">
    <source>
        <dbReference type="EMBL" id="KGN94200.1"/>
    </source>
</evidence>
<sequence>MQRRFPYLFLLSFLLIPVGLEAQEYLFEFGGQVGLSQYVGDIGRRAPFSATSYTFSAEGRYNINFRFALSSQIGYYGLKGRYRYADNIFPERKEVDFDSHLYHWGVMGEFNFVPLSDKFSYLRTSRFSPYVGFGGGLALGPSYQGTVVAPSLQIGGGFKYKINSRLGVSVQYIYRWLLSDAFDAPNEQTKHLDNPFRISQTMLRNGDGLGSLTLSFTYSLGTRDKRDCRTEKRKMRKKKIPELKLK</sequence>
<dbReference type="RefSeq" id="WP_023939784.1">
    <property type="nucleotide sequence ID" value="NZ_JQJC01000020.1"/>
</dbReference>